<name>A0A835MLV1_9ROSI</name>
<keyword evidence="2" id="KW-1185">Reference proteome</keyword>
<protein>
    <submittedName>
        <fullName evidence="1">Uncharacterized protein</fullName>
    </submittedName>
</protein>
<dbReference type="AlphaFoldDB" id="A0A835MLV1"/>
<organism evidence="1 2">
    <name type="scientific">Salix dunnii</name>
    <dbReference type="NCBI Taxonomy" id="1413687"/>
    <lineage>
        <taxon>Eukaryota</taxon>
        <taxon>Viridiplantae</taxon>
        <taxon>Streptophyta</taxon>
        <taxon>Embryophyta</taxon>
        <taxon>Tracheophyta</taxon>
        <taxon>Spermatophyta</taxon>
        <taxon>Magnoliopsida</taxon>
        <taxon>eudicotyledons</taxon>
        <taxon>Gunneridae</taxon>
        <taxon>Pentapetalae</taxon>
        <taxon>rosids</taxon>
        <taxon>fabids</taxon>
        <taxon>Malpighiales</taxon>
        <taxon>Salicaceae</taxon>
        <taxon>Saliceae</taxon>
        <taxon>Salix</taxon>
    </lineage>
</organism>
<evidence type="ECO:0000313" key="1">
    <source>
        <dbReference type="EMBL" id="KAF9662183.1"/>
    </source>
</evidence>
<dbReference type="EMBL" id="JADGMS010000018">
    <property type="protein sequence ID" value="KAF9662183.1"/>
    <property type="molecule type" value="Genomic_DNA"/>
</dbReference>
<evidence type="ECO:0000313" key="2">
    <source>
        <dbReference type="Proteomes" id="UP000657918"/>
    </source>
</evidence>
<sequence>MDLVAPLSSQKLIKERVRRLKVLVLWPPERQPKSSEHDISTSLAFPTKIQSLTLDLMHWLKSKDRKRRNVPGLNINSIRCVPKKPYDYSSFTNKCLFMDILISN</sequence>
<dbReference type="Proteomes" id="UP000657918">
    <property type="component" value="Unassembled WGS sequence"/>
</dbReference>
<gene>
    <name evidence="1" type="ORF">SADUNF_Sadunf18G0026800</name>
</gene>
<reference evidence="1 2" key="1">
    <citation type="submission" date="2020-10" db="EMBL/GenBank/DDBJ databases">
        <title>Plant Genome Project.</title>
        <authorList>
            <person name="Zhang R.-G."/>
        </authorList>
    </citation>
    <scope>NUCLEOTIDE SEQUENCE [LARGE SCALE GENOMIC DNA]</scope>
    <source>
        <strain evidence="1">FAFU-HL-1</strain>
        <tissue evidence="1">Leaf</tissue>
    </source>
</reference>
<proteinExistence type="predicted"/>
<comment type="caution">
    <text evidence="1">The sequence shown here is derived from an EMBL/GenBank/DDBJ whole genome shotgun (WGS) entry which is preliminary data.</text>
</comment>
<accession>A0A835MLV1</accession>